<dbReference type="InterPro" id="IPR050768">
    <property type="entry name" value="UPF0353/GerABKA_families"/>
</dbReference>
<keyword evidence="5" id="KW-1185">Reference proteome</keyword>
<comment type="caution">
    <text evidence="4">The sequence shown here is derived from an EMBL/GenBank/DDBJ whole genome shotgun (WGS) entry which is preliminary data.</text>
</comment>
<dbReference type="OrthoDB" id="1726708at2"/>
<dbReference type="PANTHER" id="PTHR22550">
    <property type="entry name" value="SPORE GERMINATION PROTEIN"/>
    <property type="match status" value="1"/>
</dbReference>
<dbReference type="PIRSF" id="PIRSF005690">
    <property type="entry name" value="GerBA"/>
    <property type="match status" value="1"/>
</dbReference>
<gene>
    <name evidence="4" type="ORF">FE782_00020</name>
</gene>
<reference evidence="4 5" key="1">
    <citation type="submission" date="2019-05" db="EMBL/GenBank/DDBJ databases">
        <authorList>
            <person name="Narsing Rao M.P."/>
            <person name="Li W.J."/>
        </authorList>
    </citation>
    <scope>NUCLEOTIDE SEQUENCE [LARGE SCALE GENOMIC DNA]</scope>
    <source>
        <strain evidence="4 5">SYSU_K30003</strain>
    </source>
</reference>
<feature type="transmembrane region" description="Helical" evidence="3">
    <location>
        <begin position="363"/>
        <end position="382"/>
    </location>
</feature>
<dbReference type="PANTHER" id="PTHR22550:SF5">
    <property type="entry name" value="LEUCINE ZIPPER PROTEIN 4"/>
    <property type="match status" value="1"/>
</dbReference>
<evidence type="ECO:0000313" key="5">
    <source>
        <dbReference type="Proteomes" id="UP000309676"/>
    </source>
</evidence>
<feature type="transmembrane region" description="Helical" evidence="3">
    <location>
        <begin position="267"/>
        <end position="291"/>
    </location>
</feature>
<dbReference type="GO" id="GO:0016020">
    <property type="term" value="C:membrane"/>
    <property type="evidence" value="ECO:0007669"/>
    <property type="project" value="InterPro"/>
</dbReference>
<dbReference type="EMBL" id="VCIW01000001">
    <property type="protein sequence ID" value="TLS53785.1"/>
    <property type="molecule type" value="Genomic_DNA"/>
</dbReference>
<dbReference type="InterPro" id="IPR004995">
    <property type="entry name" value="Spore_Ger"/>
</dbReference>
<protein>
    <submittedName>
        <fullName evidence="4">Spore germination protein</fullName>
    </submittedName>
</protein>
<evidence type="ECO:0000256" key="3">
    <source>
        <dbReference type="SAM" id="Phobius"/>
    </source>
</evidence>
<name>A0A5R9GNS1_9BACL</name>
<organism evidence="4 5">
    <name type="scientific">Paenibacillus antri</name>
    <dbReference type="NCBI Taxonomy" id="2582848"/>
    <lineage>
        <taxon>Bacteria</taxon>
        <taxon>Bacillati</taxon>
        <taxon>Bacillota</taxon>
        <taxon>Bacilli</taxon>
        <taxon>Bacillales</taxon>
        <taxon>Paenibacillaceae</taxon>
        <taxon>Paenibacillus</taxon>
    </lineage>
</organism>
<comment type="similarity">
    <text evidence="1">Belongs to the GerABKA family.</text>
</comment>
<feature type="transmembrane region" description="Helical" evidence="3">
    <location>
        <begin position="394"/>
        <end position="418"/>
    </location>
</feature>
<accession>A0A5R9GNS1</accession>
<dbReference type="RefSeq" id="WP_138191242.1">
    <property type="nucleotide sequence ID" value="NZ_VCIW01000001.1"/>
</dbReference>
<keyword evidence="3" id="KW-0812">Transmembrane</keyword>
<keyword evidence="2 3" id="KW-0472">Membrane</keyword>
<dbReference type="Proteomes" id="UP000309676">
    <property type="component" value="Unassembled WGS sequence"/>
</dbReference>
<dbReference type="GO" id="GO:0009847">
    <property type="term" value="P:spore germination"/>
    <property type="evidence" value="ECO:0007669"/>
    <property type="project" value="InterPro"/>
</dbReference>
<proteinExistence type="inferred from homology"/>
<sequence length="466" mass="50599">MDPKTSAMLQETTALLANCADLVRRREAESDVEVLYFQSLADPKRLHDVVMTPLAEGAADASSVREQPHYRRVTNAEAAVDALLRGEAVVFVSDSAFSAEIAAPVSRNVQPPEQETVITGPMDGFTESLNTNLGLIRKRVKSRQLKNVSVTVGSLSKTAVNILYIEGLADNRLLNELLRRMNGLDKRAVFDGNMLTQYLSDDIYSVFPPFLTSERPDVIVSKLTEGKIVGLVDGSPHAFSLPSTFLEFFSSAEDYYQRWAVGTALRVLRIIAFAISVSFTAIYVAVTTFHYEMIPQSLLLTLAESRSRVPFPPLYEAMIMEVTIELLREAGARLPTKIGQTIGIVGGIVIGQAAVDAGFTSNILIIAVALSAIASFVIPSYVMSASIRLIRFGMILLAGIWGNLGIAMGVALLVIHLGGLTNLGAPYLAPLAPSSGRDLLKAFFRLPQRPRWSRRGKPSAEGNDSA</sequence>
<dbReference type="Pfam" id="PF03323">
    <property type="entry name" value="GerA"/>
    <property type="match status" value="1"/>
</dbReference>
<evidence type="ECO:0000256" key="2">
    <source>
        <dbReference type="ARBA" id="ARBA00023136"/>
    </source>
</evidence>
<dbReference type="AlphaFoldDB" id="A0A5R9GNS1"/>
<evidence type="ECO:0000313" key="4">
    <source>
        <dbReference type="EMBL" id="TLS53785.1"/>
    </source>
</evidence>
<keyword evidence="3" id="KW-1133">Transmembrane helix</keyword>
<evidence type="ECO:0000256" key="1">
    <source>
        <dbReference type="ARBA" id="ARBA00005278"/>
    </source>
</evidence>